<dbReference type="PROSITE" id="PS50943">
    <property type="entry name" value="HTH_CROC1"/>
    <property type="match status" value="1"/>
</dbReference>
<feature type="domain" description="HTH cro/C1-type" evidence="1">
    <location>
        <begin position="21"/>
        <end position="75"/>
    </location>
</feature>
<dbReference type="EMBL" id="VIGB01000003">
    <property type="protein sequence ID" value="TQF06339.1"/>
    <property type="molecule type" value="Genomic_DNA"/>
</dbReference>
<comment type="caution">
    <text evidence="2">The sequence shown here is derived from an EMBL/GenBank/DDBJ whole genome shotgun (WGS) entry which is preliminary data.</text>
</comment>
<evidence type="ECO:0000313" key="3">
    <source>
        <dbReference type="Proteomes" id="UP000319103"/>
    </source>
</evidence>
<reference evidence="2 3" key="1">
    <citation type="submission" date="2019-06" db="EMBL/GenBank/DDBJ databases">
        <title>Description of Kitasatospora acidophila sp. nov. isolated from pine grove soil, and reclassification of Streptomyces novaecaesareae to Kitasatospora novaeceasareae comb. nov.</title>
        <authorList>
            <person name="Kim M.J."/>
        </authorList>
    </citation>
    <scope>NUCLEOTIDE SEQUENCE [LARGE SCALE GENOMIC DNA]</scope>
    <source>
        <strain evidence="2 3">MMS16-CNU292</strain>
    </source>
</reference>
<protein>
    <submittedName>
        <fullName evidence="2">Helix-turn-helix transcriptional regulator</fullName>
    </submittedName>
</protein>
<dbReference type="GO" id="GO:0003677">
    <property type="term" value="F:DNA binding"/>
    <property type="evidence" value="ECO:0007669"/>
    <property type="project" value="InterPro"/>
</dbReference>
<dbReference type="Proteomes" id="UP000319103">
    <property type="component" value="Unassembled WGS sequence"/>
</dbReference>
<sequence length="289" mass="32608">MARKKFLVPQSVYRRQLSSRLSELRELDGRTLAEVAQVIEIRQGSLSRIENGDRGTTPIVVRALLDCYGISDAQAREELLDLVRADQAQRQPWWRKHSAVINTTQYGGYLALEDSAISVRTYGAMLVPGLLQTREYAHLVITEMRPDLTERQVVELVEVRMRRQQERVAKGLKMWAVIDEAALARLSGSPDILGGQLEHLLAIKPPMNVTVQLLPFPAGIHPGQYGSFIHMEFAAPNPDVVWVESLTNSVCFEDEGDVDRYAEAFDHLRARALGPPQSRTRLRSMLKEL</sequence>
<evidence type="ECO:0000313" key="2">
    <source>
        <dbReference type="EMBL" id="TQF06339.1"/>
    </source>
</evidence>
<organism evidence="2 3">
    <name type="scientific">Kitasatospora acidiphila</name>
    <dbReference type="NCBI Taxonomy" id="2567942"/>
    <lineage>
        <taxon>Bacteria</taxon>
        <taxon>Bacillati</taxon>
        <taxon>Actinomycetota</taxon>
        <taxon>Actinomycetes</taxon>
        <taxon>Kitasatosporales</taxon>
        <taxon>Streptomycetaceae</taxon>
        <taxon>Kitasatospora</taxon>
    </lineage>
</organism>
<dbReference type="Pfam" id="PF13560">
    <property type="entry name" value="HTH_31"/>
    <property type="match status" value="1"/>
</dbReference>
<dbReference type="Pfam" id="PF19054">
    <property type="entry name" value="DUF5753"/>
    <property type="match status" value="1"/>
</dbReference>
<dbReference type="CDD" id="cd00093">
    <property type="entry name" value="HTH_XRE"/>
    <property type="match status" value="1"/>
</dbReference>
<dbReference type="SUPFAM" id="SSF47413">
    <property type="entry name" value="lambda repressor-like DNA-binding domains"/>
    <property type="match status" value="1"/>
</dbReference>
<dbReference type="Gene3D" id="1.10.260.40">
    <property type="entry name" value="lambda repressor-like DNA-binding domains"/>
    <property type="match status" value="1"/>
</dbReference>
<dbReference type="AlphaFoldDB" id="A0A540WBC7"/>
<dbReference type="RefSeq" id="WP_141636771.1">
    <property type="nucleotide sequence ID" value="NZ_VIGB01000003.1"/>
</dbReference>
<dbReference type="InterPro" id="IPR001387">
    <property type="entry name" value="Cro/C1-type_HTH"/>
</dbReference>
<evidence type="ECO:0000259" key="1">
    <source>
        <dbReference type="PROSITE" id="PS50943"/>
    </source>
</evidence>
<dbReference type="InterPro" id="IPR010982">
    <property type="entry name" value="Lambda_DNA-bd_dom_sf"/>
</dbReference>
<keyword evidence="3" id="KW-1185">Reference proteome</keyword>
<name>A0A540WBC7_9ACTN</name>
<dbReference type="SMART" id="SM00530">
    <property type="entry name" value="HTH_XRE"/>
    <property type="match status" value="1"/>
</dbReference>
<dbReference type="OrthoDB" id="5172945at2"/>
<accession>A0A540WBC7</accession>
<gene>
    <name evidence="2" type="ORF">E6W39_34195</name>
</gene>
<dbReference type="InterPro" id="IPR043917">
    <property type="entry name" value="DUF5753"/>
</dbReference>
<proteinExistence type="predicted"/>